<organism evidence="3 4">
    <name type="scientific">Heracleum sosnowskyi</name>
    <dbReference type="NCBI Taxonomy" id="360622"/>
    <lineage>
        <taxon>Eukaryota</taxon>
        <taxon>Viridiplantae</taxon>
        <taxon>Streptophyta</taxon>
        <taxon>Embryophyta</taxon>
        <taxon>Tracheophyta</taxon>
        <taxon>Spermatophyta</taxon>
        <taxon>Magnoliopsida</taxon>
        <taxon>eudicotyledons</taxon>
        <taxon>Gunneridae</taxon>
        <taxon>Pentapetalae</taxon>
        <taxon>asterids</taxon>
        <taxon>campanulids</taxon>
        <taxon>Apiales</taxon>
        <taxon>Apiaceae</taxon>
        <taxon>Apioideae</taxon>
        <taxon>apioid superclade</taxon>
        <taxon>Tordylieae</taxon>
        <taxon>Tordyliinae</taxon>
        <taxon>Heracleum</taxon>
    </lineage>
</organism>
<feature type="domain" description="DC1" evidence="2">
    <location>
        <begin position="131"/>
        <end position="178"/>
    </location>
</feature>
<proteinExistence type="predicted"/>
<dbReference type="InterPro" id="IPR053192">
    <property type="entry name" value="Vacuole_Formation_Reg"/>
</dbReference>
<dbReference type="InterPro" id="IPR004146">
    <property type="entry name" value="DC1"/>
</dbReference>
<name>A0AAD8N206_9APIA</name>
<reference evidence="3" key="1">
    <citation type="submission" date="2023-02" db="EMBL/GenBank/DDBJ databases">
        <title>Genome of toxic invasive species Heracleum sosnowskyi carries increased number of genes despite the absence of recent whole-genome duplications.</title>
        <authorList>
            <person name="Schelkunov M."/>
            <person name="Shtratnikova V."/>
            <person name="Makarenko M."/>
            <person name="Klepikova A."/>
            <person name="Omelchenko D."/>
            <person name="Novikova G."/>
            <person name="Obukhova E."/>
            <person name="Bogdanov V."/>
            <person name="Penin A."/>
            <person name="Logacheva M."/>
        </authorList>
    </citation>
    <scope>NUCLEOTIDE SEQUENCE</scope>
    <source>
        <strain evidence="3">Hsosn_3</strain>
        <tissue evidence="3">Leaf</tissue>
    </source>
</reference>
<accession>A0AAD8N206</accession>
<sequence>MKCAANPTEFLFREFAREVKYDKDVNQSELVQFPVCGDKHHLYYKLIRQFADSCSSTSIKADRISQCTSGHPLVLINKDRRKSIVNLKEVFCYGCLQPLSFPVVSFYGCVVCKYFLHRLCSTKLPRMMEHPSHPTHTLVKCQKIGDFIKCNICSNQSNGIFYQCEKSSCSFFIDIMCASLPRQIKHESHKHFLTQQIDNPKVGNCNGCNSGPMSGGFFSCGICQFNLHVGCAISPGTVKHRWDEHQLRLTYPPVKQHPHDFDCEFCSKNINPNFWFYHCRECDLSLHRQCIKQGNLLPKFYQNNLRFPDEQCAIL</sequence>
<evidence type="ECO:0000313" key="3">
    <source>
        <dbReference type="EMBL" id="KAK1393634.1"/>
    </source>
</evidence>
<feature type="domain" description="DC1" evidence="2">
    <location>
        <begin position="243"/>
        <end position="291"/>
    </location>
</feature>
<dbReference type="AlphaFoldDB" id="A0AAD8N206"/>
<protein>
    <recommendedName>
        <fullName evidence="2">DC1 domain-containing protein</fullName>
    </recommendedName>
</protein>
<keyword evidence="1" id="KW-0677">Repeat</keyword>
<evidence type="ECO:0000256" key="1">
    <source>
        <dbReference type="ARBA" id="ARBA00022737"/>
    </source>
</evidence>
<gene>
    <name evidence="3" type="ORF">POM88_012690</name>
</gene>
<dbReference type="Proteomes" id="UP001237642">
    <property type="component" value="Unassembled WGS sequence"/>
</dbReference>
<dbReference type="EMBL" id="JAUIZM010000003">
    <property type="protein sequence ID" value="KAK1393634.1"/>
    <property type="molecule type" value="Genomic_DNA"/>
</dbReference>
<keyword evidence="4" id="KW-1185">Reference proteome</keyword>
<dbReference type="SUPFAM" id="SSF57889">
    <property type="entry name" value="Cysteine-rich domain"/>
    <property type="match status" value="3"/>
</dbReference>
<evidence type="ECO:0000313" key="4">
    <source>
        <dbReference type="Proteomes" id="UP001237642"/>
    </source>
</evidence>
<dbReference type="PANTHER" id="PTHR32410:SF216">
    <property type="entry name" value="PHORBOL-ESTER_DAG-TYPE DOMAIN-CONTAINING PROTEIN"/>
    <property type="match status" value="1"/>
</dbReference>
<dbReference type="Pfam" id="PF03107">
    <property type="entry name" value="C1_2"/>
    <property type="match status" value="3"/>
</dbReference>
<feature type="domain" description="DC1" evidence="2">
    <location>
        <begin position="188"/>
        <end position="232"/>
    </location>
</feature>
<comment type="caution">
    <text evidence="3">The sequence shown here is derived from an EMBL/GenBank/DDBJ whole genome shotgun (WGS) entry which is preliminary data.</text>
</comment>
<dbReference type="PANTHER" id="PTHR32410">
    <property type="entry name" value="CYSTEINE/HISTIDINE-RICH C1 DOMAIN FAMILY PROTEIN"/>
    <property type="match status" value="1"/>
</dbReference>
<reference evidence="3" key="2">
    <citation type="submission" date="2023-05" db="EMBL/GenBank/DDBJ databases">
        <authorList>
            <person name="Schelkunov M.I."/>
        </authorList>
    </citation>
    <scope>NUCLEOTIDE SEQUENCE</scope>
    <source>
        <strain evidence="3">Hsosn_3</strain>
        <tissue evidence="3">Leaf</tissue>
    </source>
</reference>
<dbReference type="InterPro" id="IPR046349">
    <property type="entry name" value="C1-like_sf"/>
</dbReference>
<evidence type="ECO:0000259" key="2">
    <source>
        <dbReference type="Pfam" id="PF03107"/>
    </source>
</evidence>